<proteinExistence type="predicted"/>
<evidence type="ECO:0000256" key="7">
    <source>
        <dbReference type="SAM" id="Phobius"/>
    </source>
</evidence>
<feature type="transmembrane region" description="Helical" evidence="7">
    <location>
        <begin position="46"/>
        <end position="64"/>
    </location>
</feature>
<dbReference type="PANTHER" id="PTHR43341:SF3">
    <property type="entry name" value="AMINO-ACID PERMEASE PB1C11.02-RELATED"/>
    <property type="match status" value="1"/>
</dbReference>
<dbReference type="InterPro" id="IPR004840">
    <property type="entry name" value="Amino_acid_permease_CS"/>
</dbReference>
<feature type="transmembrane region" description="Helical" evidence="7">
    <location>
        <begin position="469"/>
        <end position="489"/>
    </location>
</feature>
<sequence>MATLDLKSNSSGDAEKAVGFETQHAPPDGPIVVADKLSRKLSARQVQMIAIGGTIGTGLFLGTGKSLSTAGPASMLISYAIVGAIVFVTMLSLGEMAAFVPIAGSFCTYAGRFVDDSYGFALTWNYWFNDAVATAADLVALQILLKYWSDNFPGWAFSLIFLFVLIGLNIVTVRAYGEMEYWLSLLKVITIVIFIILGVAVNCGGNVNKEYIGGRYWHIGDAPFVGGIGGFASGFVTAAFAYGGTESIAVTAGETKDPAVTLPKVVRNVFWRILIFYILGVLIIGLNVPYTYPNLANKDTHTSPFTIVFQQAGSKVAGSFINAVIMTSVLSAGNHALFAGSRLMYALAVDRHAPAFLGKLNRNRVPWVAVLATSVMSGLCFGASYIGAGQLWTWLQNIVGVSNQISWLSIGIASIRFRAGIRRQNLEHLLPFKNWTYPFGPYASVILNAFIILVQGWSSFSPKFKAIDFVSLYIQIPVMIIMIAVWKLVKRTKFVSLDEMDLLTDRYDGGVEGEFAAELRKKTPFRDQSFPEKAKTVGMWLFL</sequence>
<feature type="transmembrane region" description="Helical" evidence="7">
    <location>
        <begin position="222"/>
        <end position="242"/>
    </location>
</feature>
<keyword evidence="5 7" id="KW-1133">Transmembrane helix</keyword>
<dbReference type="Proteomes" id="UP000224080">
    <property type="component" value="Unassembled WGS sequence"/>
</dbReference>
<name>A0A2B7WZC2_9EURO</name>
<evidence type="ECO:0000313" key="10">
    <source>
        <dbReference type="Proteomes" id="UP000224080"/>
    </source>
</evidence>
<feature type="domain" description="Amino acid permease/ SLC12A" evidence="8">
    <location>
        <begin position="46"/>
        <end position="495"/>
    </location>
</feature>
<organism evidence="9 10">
    <name type="scientific">Blastomyces parvus</name>
    <dbReference type="NCBI Taxonomy" id="2060905"/>
    <lineage>
        <taxon>Eukaryota</taxon>
        <taxon>Fungi</taxon>
        <taxon>Dikarya</taxon>
        <taxon>Ascomycota</taxon>
        <taxon>Pezizomycotina</taxon>
        <taxon>Eurotiomycetes</taxon>
        <taxon>Eurotiomycetidae</taxon>
        <taxon>Onygenales</taxon>
        <taxon>Ajellomycetaceae</taxon>
        <taxon>Blastomyces</taxon>
    </lineage>
</organism>
<dbReference type="STRING" id="2060905.A0A2B7WZC2"/>
<evidence type="ECO:0000259" key="8">
    <source>
        <dbReference type="Pfam" id="PF00324"/>
    </source>
</evidence>
<feature type="transmembrane region" description="Helical" evidence="7">
    <location>
        <begin position="367"/>
        <end position="388"/>
    </location>
</feature>
<feature type="transmembrane region" description="Helical" evidence="7">
    <location>
        <begin position="269"/>
        <end position="288"/>
    </location>
</feature>
<keyword evidence="2" id="KW-0813">Transport</keyword>
<dbReference type="OrthoDB" id="3900342at2759"/>
<dbReference type="PIRSF" id="PIRSF006060">
    <property type="entry name" value="AA_transporter"/>
    <property type="match status" value="1"/>
</dbReference>
<evidence type="ECO:0000313" key="9">
    <source>
        <dbReference type="EMBL" id="PGH01917.1"/>
    </source>
</evidence>
<dbReference type="PROSITE" id="PS00218">
    <property type="entry name" value="AMINO_ACID_PERMEASE_1"/>
    <property type="match status" value="1"/>
</dbReference>
<feature type="transmembrane region" description="Helical" evidence="7">
    <location>
        <begin position="394"/>
        <end position="415"/>
    </location>
</feature>
<evidence type="ECO:0000256" key="5">
    <source>
        <dbReference type="ARBA" id="ARBA00022989"/>
    </source>
</evidence>
<feature type="transmembrane region" description="Helical" evidence="7">
    <location>
        <begin position="181"/>
        <end position="201"/>
    </location>
</feature>
<dbReference type="InterPro" id="IPR004841">
    <property type="entry name" value="AA-permease/SLC12A_dom"/>
</dbReference>
<evidence type="ECO:0000256" key="2">
    <source>
        <dbReference type="ARBA" id="ARBA00022448"/>
    </source>
</evidence>
<protein>
    <submittedName>
        <fullName evidence="9">AAT family amino acid transporter</fullName>
    </submittedName>
</protein>
<keyword evidence="6 7" id="KW-0472">Membrane</keyword>
<comment type="caution">
    <text evidence="9">The sequence shown here is derived from an EMBL/GenBank/DDBJ whole genome shotgun (WGS) entry which is preliminary data.</text>
</comment>
<dbReference type="AlphaFoldDB" id="A0A2B7WZC2"/>
<accession>A0A2B7WZC2</accession>
<reference evidence="9 10" key="1">
    <citation type="submission" date="2017-10" db="EMBL/GenBank/DDBJ databases">
        <title>Comparative genomics in systemic dimorphic fungi from Ajellomycetaceae.</title>
        <authorList>
            <person name="Munoz J.F."/>
            <person name="Mcewen J.G."/>
            <person name="Clay O.K."/>
            <person name="Cuomo C.A."/>
        </authorList>
    </citation>
    <scope>NUCLEOTIDE SEQUENCE [LARGE SCALE GENOMIC DNA]</scope>
    <source>
        <strain evidence="9 10">UAMH130</strain>
    </source>
</reference>
<dbReference type="Gene3D" id="1.20.1740.10">
    <property type="entry name" value="Amino acid/polyamine transporter I"/>
    <property type="match status" value="1"/>
</dbReference>
<dbReference type="FunFam" id="1.20.1740.10:FF:000001">
    <property type="entry name" value="Amino acid permease"/>
    <property type="match status" value="1"/>
</dbReference>
<gene>
    <name evidence="9" type="ORF">GX51_04971</name>
</gene>
<feature type="transmembrane region" description="Helical" evidence="7">
    <location>
        <begin position="152"/>
        <end position="175"/>
    </location>
</feature>
<keyword evidence="4" id="KW-0029">Amino-acid transport</keyword>
<comment type="subcellular location">
    <subcellularLocation>
        <location evidence="1">Membrane</location>
        <topology evidence="1">Multi-pass membrane protein</topology>
    </subcellularLocation>
</comment>
<evidence type="ECO:0000256" key="6">
    <source>
        <dbReference type="ARBA" id="ARBA00023136"/>
    </source>
</evidence>
<evidence type="ECO:0000256" key="4">
    <source>
        <dbReference type="ARBA" id="ARBA00022970"/>
    </source>
</evidence>
<keyword evidence="3 7" id="KW-0812">Transmembrane</keyword>
<dbReference type="GO" id="GO:0016020">
    <property type="term" value="C:membrane"/>
    <property type="evidence" value="ECO:0007669"/>
    <property type="project" value="UniProtKB-SubCell"/>
</dbReference>
<evidence type="ECO:0000256" key="1">
    <source>
        <dbReference type="ARBA" id="ARBA00004141"/>
    </source>
</evidence>
<feature type="transmembrane region" description="Helical" evidence="7">
    <location>
        <begin position="126"/>
        <end position="145"/>
    </location>
</feature>
<feature type="transmembrane region" description="Helical" evidence="7">
    <location>
        <begin position="435"/>
        <end position="457"/>
    </location>
</feature>
<keyword evidence="10" id="KW-1185">Reference proteome</keyword>
<dbReference type="Pfam" id="PF00324">
    <property type="entry name" value="AA_permease"/>
    <property type="match status" value="1"/>
</dbReference>
<dbReference type="InterPro" id="IPR050524">
    <property type="entry name" value="APC_YAT"/>
</dbReference>
<dbReference type="GO" id="GO:0015171">
    <property type="term" value="F:amino acid transmembrane transporter activity"/>
    <property type="evidence" value="ECO:0007669"/>
    <property type="project" value="TreeGrafter"/>
</dbReference>
<dbReference type="EMBL" id="PDNC01000066">
    <property type="protein sequence ID" value="PGH01917.1"/>
    <property type="molecule type" value="Genomic_DNA"/>
</dbReference>
<evidence type="ECO:0000256" key="3">
    <source>
        <dbReference type="ARBA" id="ARBA00022692"/>
    </source>
</evidence>
<dbReference type="PANTHER" id="PTHR43341">
    <property type="entry name" value="AMINO ACID PERMEASE"/>
    <property type="match status" value="1"/>
</dbReference>